<dbReference type="PANTHER" id="PTHR43537:SF45">
    <property type="entry name" value="GNTR FAMILY REGULATORY PROTEIN"/>
    <property type="match status" value="1"/>
</dbReference>
<dbReference type="AlphaFoldDB" id="A0A251YE77"/>
<evidence type="ECO:0000256" key="2">
    <source>
        <dbReference type="ARBA" id="ARBA00023125"/>
    </source>
</evidence>
<dbReference type="SUPFAM" id="SSF46785">
    <property type="entry name" value="Winged helix' DNA-binding domain"/>
    <property type="match status" value="1"/>
</dbReference>
<dbReference type="InterPro" id="IPR000524">
    <property type="entry name" value="Tscrpt_reg_HTH_GntR"/>
</dbReference>
<dbReference type="PANTHER" id="PTHR43537">
    <property type="entry name" value="TRANSCRIPTIONAL REGULATOR, GNTR FAMILY"/>
    <property type="match status" value="1"/>
</dbReference>
<dbReference type="SUPFAM" id="SSF48008">
    <property type="entry name" value="GntR ligand-binding domain-like"/>
    <property type="match status" value="1"/>
</dbReference>
<dbReference type="EMBL" id="MDJW01000002">
    <property type="protein sequence ID" value="OUE22542.1"/>
    <property type="molecule type" value="Genomic_DNA"/>
</dbReference>
<dbReference type="PROSITE" id="PS50949">
    <property type="entry name" value="HTH_GNTR"/>
    <property type="match status" value="1"/>
</dbReference>
<dbReference type="SMART" id="SM00895">
    <property type="entry name" value="FCD"/>
    <property type="match status" value="1"/>
</dbReference>
<keyword evidence="2" id="KW-0238">DNA-binding</keyword>
<dbReference type="Gene3D" id="1.10.10.10">
    <property type="entry name" value="Winged helix-like DNA-binding domain superfamily/Winged helix DNA-binding domain"/>
    <property type="match status" value="1"/>
</dbReference>
<proteinExistence type="predicted"/>
<evidence type="ECO:0000256" key="1">
    <source>
        <dbReference type="ARBA" id="ARBA00023015"/>
    </source>
</evidence>
<dbReference type="SMART" id="SM00345">
    <property type="entry name" value="HTH_GNTR"/>
    <property type="match status" value="1"/>
</dbReference>
<evidence type="ECO:0000256" key="3">
    <source>
        <dbReference type="ARBA" id="ARBA00023163"/>
    </source>
</evidence>
<feature type="region of interest" description="Disordered" evidence="4">
    <location>
        <begin position="224"/>
        <end position="250"/>
    </location>
</feature>
<evidence type="ECO:0000313" key="7">
    <source>
        <dbReference type="Proteomes" id="UP000194837"/>
    </source>
</evidence>
<dbReference type="GO" id="GO:0003677">
    <property type="term" value="F:DNA binding"/>
    <property type="evidence" value="ECO:0007669"/>
    <property type="project" value="UniProtKB-KW"/>
</dbReference>
<keyword evidence="3" id="KW-0804">Transcription</keyword>
<accession>A0A251YE77</accession>
<feature type="domain" description="HTH gntR-type" evidence="5">
    <location>
        <begin position="16"/>
        <end position="83"/>
    </location>
</feature>
<dbReference type="InterPro" id="IPR036390">
    <property type="entry name" value="WH_DNA-bd_sf"/>
</dbReference>
<reference evidence="6 7" key="1">
    <citation type="submission" date="2016-08" db="EMBL/GenBank/DDBJ databases">
        <title>Genome sequence of Clavibacter michiganensis spp strain CFBP7494.</title>
        <authorList>
            <person name="Thapa S.P."/>
            <person name="Coaker G."/>
            <person name="Jacques M.-A."/>
        </authorList>
    </citation>
    <scope>NUCLEOTIDE SEQUENCE [LARGE SCALE GENOMIC DNA]</scope>
    <source>
        <strain evidence="6">CFBP7494</strain>
    </source>
</reference>
<dbReference type="Pfam" id="PF00392">
    <property type="entry name" value="GntR"/>
    <property type="match status" value="1"/>
</dbReference>
<gene>
    <name evidence="6" type="primary">mcbR</name>
    <name evidence="6" type="ORF">BFL34_00067</name>
</gene>
<evidence type="ECO:0000313" key="6">
    <source>
        <dbReference type="EMBL" id="OUE22542.1"/>
    </source>
</evidence>
<name>A0A251YE77_9MICO</name>
<dbReference type="Proteomes" id="UP000194837">
    <property type="component" value="Unassembled WGS sequence"/>
</dbReference>
<evidence type="ECO:0000256" key="4">
    <source>
        <dbReference type="SAM" id="MobiDB-lite"/>
    </source>
</evidence>
<dbReference type="InterPro" id="IPR008920">
    <property type="entry name" value="TF_FadR/GntR_C"/>
</dbReference>
<dbReference type="RefSeq" id="WP_241534371.1">
    <property type="nucleotide sequence ID" value="NZ_MDJW01000002.1"/>
</dbReference>
<protein>
    <submittedName>
        <fullName evidence="6">HTH-type transcriptional regulator McbR</fullName>
    </submittedName>
</protein>
<dbReference type="Pfam" id="PF07729">
    <property type="entry name" value="FCD"/>
    <property type="match status" value="1"/>
</dbReference>
<feature type="compositionally biased region" description="Basic and acidic residues" evidence="4">
    <location>
        <begin position="224"/>
        <end position="235"/>
    </location>
</feature>
<dbReference type="InterPro" id="IPR036388">
    <property type="entry name" value="WH-like_DNA-bd_sf"/>
</dbReference>
<feature type="compositionally biased region" description="Low complexity" evidence="4">
    <location>
        <begin position="236"/>
        <end position="250"/>
    </location>
</feature>
<sequence length="250" mass="27217">MTTGLPLDATAMPARQGLRDRVYDLVLDMLMGSAMEPGSRLAIDQIARDLHVSPTPVREALVQLERTGLVAREAHKGYRVAPPIAGEQLEALFDARIVLEGGATALAATDPSRLVPALEDALAAHRATTTRVRAATRGGEMPVGLIREYFVVDWDFHHRIFEATGNPFLLDMSEAISTRVHRMRQTMRTGVHDADDAVHEHRAIIDAVVEGPEAAAAAMREHIERVRERSRRDADAPSASARSPSGGDRG</sequence>
<dbReference type="Gene3D" id="1.20.120.530">
    <property type="entry name" value="GntR ligand-binding domain-like"/>
    <property type="match status" value="1"/>
</dbReference>
<evidence type="ECO:0000259" key="5">
    <source>
        <dbReference type="PROSITE" id="PS50949"/>
    </source>
</evidence>
<comment type="caution">
    <text evidence="6">The sequence shown here is derived from an EMBL/GenBank/DDBJ whole genome shotgun (WGS) entry which is preliminary data.</text>
</comment>
<dbReference type="InterPro" id="IPR011711">
    <property type="entry name" value="GntR_C"/>
</dbReference>
<organism evidence="6 7">
    <name type="scientific">Clavibacter michiganensis</name>
    <dbReference type="NCBI Taxonomy" id="28447"/>
    <lineage>
        <taxon>Bacteria</taxon>
        <taxon>Bacillati</taxon>
        <taxon>Actinomycetota</taxon>
        <taxon>Actinomycetes</taxon>
        <taxon>Micrococcales</taxon>
        <taxon>Microbacteriaceae</taxon>
        <taxon>Clavibacter</taxon>
    </lineage>
</organism>
<dbReference type="GO" id="GO:0003700">
    <property type="term" value="F:DNA-binding transcription factor activity"/>
    <property type="evidence" value="ECO:0007669"/>
    <property type="project" value="InterPro"/>
</dbReference>
<keyword evidence="1" id="KW-0805">Transcription regulation</keyword>